<dbReference type="HOGENOM" id="CLU_130209_0_0_1"/>
<gene>
    <name evidence="2" type="ORF">GALMADRAFT_65676</name>
</gene>
<reference evidence="3" key="1">
    <citation type="journal article" date="2014" name="Proc. Natl. Acad. Sci. U.S.A.">
        <title>Extensive sampling of basidiomycete genomes demonstrates inadequacy of the white-rot/brown-rot paradigm for wood decay fungi.</title>
        <authorList>
            <person name="Riley R."/>
            <person name="Salamov A.A."/>
            <person name="Brown D.W."/>
            <person name="Nagy L.G."/>
            <person name="Floudas D."/>
            <person name="Held B.W."/>
            <person name="Levasseur A."/>
            <person name="Lombard V."/>
            <person name="Morin E."/>
            <person name="Otillar R."/>
            <person name="Lindquist E.A."/>
            <person name="Sun H."/>
            <person name="LaButti K.M."/>
            <person name="Schmutz J."/>
            <person name="Jabbour D."/>
            <person name="Luo H."/>
            <person name="Baker S.E."/>
            <person name="Pisabarro A.G."/>
            <person name="Walton J.D."/>
            <person name="Blanchette R.A."/>
            <person name="Henrissat B."/>
            <person name="Martin F."/>
            <person name="Cullen D."/>
            <person name="Hibbett D.S."/>
            <person name="Grigoriev I.V."/>
        </authorList>
    </citation>
    <scope>NUCLEOTIDE SEQUENCE [LARGE SCALE GENOMIC DNA]</scope>
    <source>
        <strain evidence="3">CBS 339.88</strain>
    </source>
</reference>
<dbReference type="Proteomes" id="UP000027222">
    <property type="component" value="Unassembled WGS sequence"/>
</dbReference>
<dbReference type="AlphaFoldDB" id="A0A067T2M6"/>
<proteinExistence type="predicted"/>
<feature type="compositionally biased region" description="Basic and acidic residues" evidence="1">
    <location>
        <begin position="63"/>
        <end position="75"/>
    </location>
</feature>
<sequence>MNVLSSHQCVGNCAGFCTIFSLAPAILTPATSAERNHTWYNKLDKVKKANLINNIVAQKNLKKQKDISESEERNKAFPPQPPSKSLLHKIISGFIQDTSPSQFVEAGCAVCGKLTSFRNLIPLSEIKDRLKVLINPGITRKERNTPEDPISDITGPIIDSKCTHACKTCCASLKKNKIPS</sequence>
<evidence type="ECO:0000313" key="3">
    <source>
        <dbReference type="Proteomes" id="UP000027222"/>
    </source>
</evidence>
<dbReference type="OrthoDB" id="3202965at2759"/>
<organism evidence="2 3">
    <name type="scientific">Galerina marginata (strain CBS 339.88)</name>
    <dbReference type="NCBI Taxonomy" id="685588"/>
    <lineage>
        <taxon>Eukaryota</taxon>
        <taxon>Fungi</taxon>
        <taxon>Dikarya</taxon>
        <taxon>Basidiomycota</taxon>
        <taxon>Agaricomycotina</taxon>
        <taxon>Agaricomycetes</taxon>
        <taxon>Agaricomycetidae</taxon>
        <taxon>Agaricales</taxon>
        <taxon>Agaricineae</taxon>
        <taxon>Strophariaceae</taxon>
        <taxon>Galerina</taxon>
    </lineage>
</organism>
<feature type="region of interest" description="Disordered" evidence="1">
    <location>
        <begin position="63"/>
        <end position="82"/>
    </location>
</feature>
<feature type="non-terminal residue" evidence="2">
    <location>
        <position position="180"/>
    </location>
</feature>
<name>A0A067T2M6_GALM3</name>
<dbReference type="EMBL" id="KL142376">
    <property type="protein sequence ID" value="KDR77381.1"/>
    <property type="molecule type" value="Genomic_DNA"/>
</dbReference>
<evidence type="ECO:0000256" key="1">
    <source>
        <dbReference type="SAM" id="MobiDB-lite"/>
    </source>
</evidence>
<accession>A0A067T2M6</accession>
<protein>
    <submittedName>
        <fullName evidence="2">Uncharacterized protein</fullName>
    </submittedName>
</protein>
<evidence type="ECO:0000313" key="2">
    <source>
        <dbReference type="EMBL" id="KDR77381.1"/>
    </source>
</evidence>
<keyword evidence="3" id="KW-1185">Reference proteome</keyword>